<reference evidence="1 2" key="1">
    <citation type="submission" date="2021-05" db="EMBL/GenBank/DDBJ databases">
        <title>Draft Genome Sequences of Clinical Respiratory Isolates of Mycobacterium goodii Recovered in Ireland.</title>
        <authorList>
            <person name="Flanagan P.R."/>
            <person name="Mok S."/>
            <person name="Roycroft E."/>
            <person name="Rogers T.R."/>
            <person name="Fitzgibbon M."/>
        </authorList>
    </citation>
    <scope>NUCLEOTIDE SEQUENCE [LARGE SCALE GENOMIC DNA]</scope>
    <source>
        <strain evidence="1 2">14IE55</strain>
    </source>
</reference>
<dbReference type="RefSeq" id="WP_214395110.1">
    <property type="nucleotide sequence ID" value="NZ_JAHBOL010000016.1"/>
</dbReference>
<gene>
    <name evidence="1" type="ORF">KL859_16180</name>
</gene>
<dbReference type="EMBL" id="JAHBOM010000011">
    <property type="protein sequence ID" value="MBU8824402.1"/>
    <property type="molecule type" value="Genomic_DNA"/>
</dbReference>
<evidence type="ECO:0000313" key="1">
    <source>
        <dbReference type="EMBL" id="MBU8824402.1"/>
    </source>
</evidence>
<keyword evidence="2" id="KW-1185">Reference proteome</keyword>
<organism evidence="1 2">
    <name type="scientific">Mycolicibacterium goodii</name>
    <name type="common">Mycobacterium goodii</name>
    <dbReference type="NCBI Taxonomy" id="134601"/>
    <lineage>
        <taxon>Bacteria</taxon>
        <taxon>Bacillati</taxon>
        <taxon>Actinomycetota</taxon>
        <taxon>Actinomycetes</taxon>
        <taxon>Mycobacteriales</taxon>
        <taxon>Mycobacteriaceae</taxon>
        <taxon>Mycolicibacterium</taxon>
    </lineage>
</organism>
<proteinExistence type="predicted"/>
<comment type="caution">
    <text evidence="1">The sequence shown here is derived from an EMBL/GenBank/DDBJ whole genome shotgun (WGS) entry which is preliminary data.</text>
</comment>
<sequence length="100" mass="10744">MTQQPECPTCSVPTDTGDVCAFCRDYTPPETPTQRLDVATNRVDLLRRDLNEVLRGLPADAPLMAVVDLVTALGHLRQAAVALDKAADQLEAADTEGPAR</sequence>
<evidence type="ECO:0000313" key="2">
    <source>
        <dbReference type="Proteomes" id="UP000696413"/>
    </source>
</evidence>
<protein>
    <submittedName>
        <fullName evidence="1">Uncharacterized protein</fullName>
    </submittedName>
</protein>
<name>A0ABS6HNX0_MYCGD</name>
<accession>A0ABS6HNX0</accession>
<dbReference type="Proteomes" id="UP000696413">
    <property type="component" value="Unassembled WGS sequence"/>
</dbReference>